<dbReference type="AlphaFoldDB" id="A0A076NRZ9"/>
<gene>
    <name evidence="2" type="ORF">CIMIT_11485</name>
</gene>
<dbReference type="GO" id="GO:0050660">
    <property type="term" value="F:flavin adenine dinucleotide binding"/>
    <property type="evidence" value="ECO:0007669"/>
    <property type="project" value="TreeGrafter"/>
</dbReference>
<dbReference type="KEGG" id="cii:CIMIT_11485"/>
<keyword evidence="3" id="KW-1185">Reference proteome</keyword>
<organism evidence="2 3">
    <name type="scientific">Corynebacterium imitans</name>
    <dbReference type="NCBI Taxonomy" id="156978"/>
    <lineage>
        <taxon>Bacteria</taxon>
        <taxon>Bacillati</taxon>
        <taxon>Actinomycetota</taxon>
        <taxon>Actinomycetes</taxon>
        <taxon>Mycobacteriales</taxon>
        <taxon>Corynebacteriaceae</taxon>
        <taxon>Corynebacterium</taxon>
    </lineage>
</organism>
<dbReference type="Pfam" id="PF13738">
    <property type="entry name" value="Pyr_redox_3"/>
    <property type="match status" value="1"/>
</dbReference>
<proteinExistence type="predicted"/>
<dbReference type="EMBL" id="CP009211">
    <property type="protein sequence ID" value="AIJ34415.1"/>
    <property type="molecule type" value="Genomic_DNA"/>
</dbReference>
<sequence>MEATMLDAAIIGGGQSALATAYYLRKYGVDFTIFGDHAAGSWPTYWDHLTLFSHAEFSNLPGWPMPAYDGYPPRDHVVDYLTRYEQRYDFPVVRERVERVTQHDGTFRLLPQDVEARNVVVATGNIPFVPHLPGVFHGTQIHSAGYRNPAQFAGKSVAVVGGGDSGAQITADLALHGVDVQWLTRTPPRFMPDDVDGEALFRRNRERFLAISQGKEDPGGADFGGDIVAVPEVRRARDAGLLKIRHLPPSLDEIEARGVDVLIWATGYRPALGPVRGLDRDTPGLWFVGYNDINGPGAGTLGGVSPFARDVARAIAG</sequence>
<dbReference type="PRINTS" id="PR00469">
    <property type="entry name" value="PNDRDTASEII"/>
</dbReference>
<evidence type="ECO:0000256" key="1">
    <source>
        <dbReference type="ARBA" id="ARBA00023002"/>
    </source>
</evidence>
<accession>A0A076NRZ9</accession>
<dbReference type="PANTHER" id="PTHR43539">
    <property type="entry name" value="FLAVIN-BINDING MONOOXYGENASE-LIKE PROTEIN (AFU_ORTHOLOGUE AFUA_4G09220)"/>
    <property type="match status" value="1"/>
</dbReference>
<dbReference type="PANTHER" id="PTHR43539:SF78">
    <property type="entry name" value="FLAVIN-CONTAINING MONOOXYGENASE"/>
    <property type="match status" value="1"/>
</dbReference>
<dbReference type="SUPFAM" id="SSF51905">
    <property type="entry name" value="FAD/NAD(P)-binding domain"/>
    <property type="match status" value="1"/>
</dbReference>
<dbReference type="eggNOG" id="COG2072">
    <property type="taxonomic scope" value="Bacteria"/>
</dbReference>
<reference evidence="2 3" key="1">
    <citation type="submission" date="2014-08" db="EMBL/GenBank/DDBJ databases">
        <title>Complete genome sequence of Corynebacterium imitans DSM 44264, isolated from a five-month-old boy with suspected pharyngeal diphtheria.</title>
        <authorList>
            <person name="Mollmann S."/>
            <person name="Albersmeier A."/>
            <person name="Ruckert C."/>
            <person name="Tauch A."/>
        </authorList>
    </citation>
    <scope>NUCLEOTIDE SEQUENCE [LARGE SCALE GENOMIC DNA]</scope>
    <source>
        <strain evidence="2 3">DSM 44264</strain>
    </source>
</reference>
<keyword evidence="1" id="KW-0560">Oxidoreductase</keyword>
<dbReference type="STRING" id="156978.CIMIT_11485"/>
<dbReference type="PRINTS" id="PR00368">
    <property type="entry name" value="FADPNR"/>
</dbReference>
<dbReference type="InterPro" id="IPR036188">
    <property type="entry name" value="FAD/NAD-bd_sf"/>
</dbReference>
<dbReference type="Proteomes" id="UP000028780">
    <property type="component" value="Chromosome"/>
</dbReference>
<dbReference type="InterPro" id="IPR050982">
    <property type="entry name" value="Auxin_biosynth/cation_transpt"/>
</dbReference>
<name>A0A076NRZ9_9CORY</name>
<protein>
    <recommendedName>
        <fullName evidence="4">Pyridine nucleotide-disulfide oxidoreductase</fullName>
    </recommendedName>
</protein>
<dbReference type="OrthoDB" id="9808049at2"/>
<evidence type="ECO:0000313" key="3">
    <source>
        <dbReference type="Proteomes" id="UP000028780"/>
    </source>
</evidence>
<dbReference type="RefSeq" id="WP_038593102.1">
    <property type="nucleotide sequence ID" value="NZ_CP009211.1"/>
</dbReference>
<dbReference type="Gene3D" id="3.50.50.60">
    <property type="entry name" value="FAD/NAD(P)-binding domain"/>
    <property type="match status" value="1"/>
</dbReference>
<dbReference type="GO" id="GO:0004497">
    <property type="term" value="F:monooxygenase activity"/>
    <property type="evidence" value="ECO:0007669"/>
    <property type="project" value="TreeGrafter"/>
</dbReference>
<dbReference type="HOGENOM" id="CLU_006909_1_2_11"/>
<evidence type="ECO:0008006" key="4">
    <source>
        <dbReference type="Google" id="ProtNLM"/>
    </source>
</evidence>
<evidence type="ECO:0000313" key="2">
    <source>
        <dbReference type="EMBL" id="AIJ34415.1"/>
    </source>
</evidence>